<accession>A0A7U9Q1P3</accession>
<dbReference type="AlphaFoldDB" id="A0A7U9Q1P3"/>
<dbReference type="Proteomes" id="UP000287830">
    <property type="component" value="Unassembled WGS sequence"/>
</dbReference>
<comment type="caution">
    <text evidence="1">The sequence shown here is derived from an EMBL/GenBank/DDBJ whole genome shotgun (WGS) entry which is preliminary data.</text>
</comment>
<name>A0A7U9Q1P3_9ACTN</name>
<sequence>MMYEPPVVEELGGFAELTLGTSVGTFFEGGYAPWYWQIPPTG</sequence>
<dbReference type="GeneID" id="95626370"/>
<reference evidence="1 2" key="1">
    <citation type="submission" date="2018-11" db="EMBL/GenBank/DDBJ databases">
        <title>Whole genome sequence of Streptomyces chrestomyceticus NBRC 13444(T).</title>
        <authorList>
            <person name="Komaki H."/>
            <person name="Tamura T."/>
        </authorList>
    </citation>
    <scope>NUCLEOTIDE SEQUENCE [LARGE SCALE GENOMIC DNA]</scope>
    <source>
        <strain evidence="1 2">NBRC 13444</strain>
    </source>
</reference>
<dbReference type="EMBL" id="BHZC01000001">
    <property type="protein sequence ID" value="GCD39878.1"/>
    <property type="molecule type" value="Genomic_DNA"/>
</dbReference>
<dbReference type="RefSeq" id="WP_125048703.1">
    <property type="nucleotide sequence ID" value="NZ_BHZC01000001.1"/>
</dbReference>
<dbReference type="NCBIfam" id="NF033521">
    <property type="entry name" value="lasso_leader_L3"/>
    <property type="match status" value="1"/>
</dbReference>
<organism evidence="1 2">
    <name type="scientific">Streptomyces chrestomyceticus JCM 4735</name>
    <dbReference type="NCBI Taxonomy" id="1306181"/>
    <lineage>
        <taxon>Bacteria</taxon>
        <taxon>Bacillati</taxon>
        <taxon>Actinomycetota</taxon>
        <taxon>Actinomycetes</taxon>
        <taxon>Kitasatosporales</taxon>
        <taxon>Streptomycetaceae</taxon>
        <taxon>Streptomyces</taxon>
    </lineage>
</organism>
<gene>
    <name evidence="1" type="ORF">OEIGOIKO_07735</name>
</gene>
<protein>
    <recommendedName>
        <fullName evidence="3">Lasso RiPP family leader peptide-containing protein</fullName>
    </recommendedName>
</protein>
<dbReference type="OrthoDB" id="4286794at2"/>
<proteinExistence type="predicted"/>
<evidence type="ECO:0000313" key="1">
    <source>
        <dbReference type="EMBL" id="GCD39878.1"/>
    </source>
</evidence>
<evidence type="ECO:0008006" key="3">
    <source>
        <dbReference type="Google" id="ProtNLM"/>
    </source>
</evidence>
<evidence type="ECO:0000313" key="2">
    <source>
        <dbReference type="Proteomes" id="UP000287830"/>
    </source>
</evidence>